<evidence type="ECO:0000313" key="7">
    <source>
        <dbReference type="Proteomes" id="UP000789739"/>
    </source>
</evidence>
<dbReference type="OrthoDB" id="3209743at2759"/>
<organism evidence="6 7">
    <name type="scientific">Paraglomus brasilianum</name>
    <dbReference type="NCBI Taxonomy" id="144538"/>
    <lineage>
        <taxon>Eukaryota</taxon>
        <taxon>Fungi</taxon>
        <taxon>Fungi incertae sedis</taxon>
        <taxon>Mucoromycota</taxon>
        <taxon>Glomeromycotina</taxon>
        <taxon>Glomeromycetes</taxon>
        <taxon>Paraglomerales</taxon>
        <taxon>Paraglomeraceae</taxon>
        <taxon>Paraglomus</taxon>
    </lineage>
</organism>
<keyword evidence="1 3" id="KW-0479">Metal-binding</keyword>
<reference evidence="6" key="1">
    <citation type="submission" date="2021-06" db="EMBL/GenBank/DDBJ databases">
        <authorList>
            <person name="Kallberg Y."/>
            <person name="Tangrot J."/>
            <person name="Rosling A."/>
        </authorList>
    </citation>
    <scope>NUCLEOTIDE SEQUENCE</scope>
    <source>
        <strain evidence="6">BR232B</strain>
    </source>
</reference>
<dbReference type="PROSITE" id="PS52013">
    <property type="entry name" value="ZF_C6H2"/>
    <property type="match status" value="1"/>
</dbReference>
<dbReference type="InterPro" id="IPR036005">
    <property type="entry name" value="Creatinase/aminopeptidase-like"/>
</dbReference>
<dbReference type="Gene3D" id="6.10.140.2220">
    <property type="match status" value="1"/>
</dbReference>
<comment type="similarity">
    <text evidence="3">Belongs to the peptidase M24A family. Methionine aminopeptidase type 1 subfamily.</text>
</comment>
<dbReference type="EMBL" id="CAJVPI010004290">
    <property type="protein sequence ID" value="CAG8666589.1"/>
    <property type="molecule type" value="Genomic_DNA"/>
</dbReference>
<dbReference type="PANTHER" id="PTHR43330">
    <property type="entry name" value="METHIONINE AMINOPEPTIDASE"/>
    <property type="match status" value="1"/>
</dbReference>
<keyword evidence="7" id="KW-1185">Reference proteome</keyword>
<dbReference type="Pfam" id="PF00557">
    <property type="entry name" value="Peptidase_M24"/>
    <property type="match status" value="1"/>
</dbReference>
<dbReference type="SUPFAM" id="SSF55920">
    <property type="entry name" value="Creatinase/aminopeptidase"/>
    <property type="match status" value="1"/>
</dbReference>
<dbReference type="GO" id="GO:0008270">
    <property type="term" value="F:zinc ion binding"/>
    <property type="evidence" value="ECO:0007669"/>
    <property type="project" value="UniProtKB-KW"/>
</dbReference>
<feature type="compositionally biased region" description="Polar residues" evidence="4">
    <location>
        <begin position="101"/>
        <end position="111"/>
    </location>
</feature>
<keyword evidence="1 3" id="KW-0863">Zinc-finger</keyword>
<name>A0A9N9EAP4_9GLOM</name>
<dbReference type="InterPro" id="IPR031615">
    <property type="entry name" value="Zfn-C6H2"/>
</dbReference>
<feature type="domain" description="C6H2-type" evidence="5">
    <location>
        <begin position="5"/>
        <end position="56"/>
    </location>
</feature>
<evidence type="ECO:0000256" key="3">
    <source>
        <dbReference type="PROSITE-ProRule" id="PRU01357"/>
    </source>
</evidence>
<feature type="region of interest" description="Disordered" evidence="4">
    <location>
        <begin position="85"/>
        <end position="111"/>
    </location>
</feature>
<keyword evidence="2" id="KW-0862">Zinc</keyword>
<dbReference type="Gene3D" id="3.90.230.10">
    <property type="entry name" value="Creatinase/methionine aminopeptidase superfamily"/>
    <property type="match status" value="1"/>
</dbReference>
<dbReference type="PRINTS" id="PR00599">
    <property type="entry name" value="MAPEPTIDASE"/>
</dbReference>
<comment type="caution">
    <text evidence="6">The sequence shown here is derived from an EMBL/GenBank/DDBJ whole genome shotgun (WGS) entry which is preliminary data.</text>
</comment>
<evidence type="ECO:0000256" key="2">
    <source>
        <dbReference type="ARBA" id="ARBA00022833"/>
    </source>
</evidence>
<gene>
    <name evidence="6" type="ORF">PBRASI_LOCUS11078</name>
</gene>
<dbReference type="SUPFAM" id="SSF144232">
    <property type="entry name" value="HIT/MYND zinc finger-like"/>
    <property type="match status" value="1"/>
</dbReference>
<feature type="non-terminal residue" evidence="6">
    <location>
        <position position="251"/>
    </location>
</feature>
<dbReference type="GO" id="GO:0005829">
    <property type="term" value="C:cytosol"/>
    <property type="evidence" value="ECO:0007669"/>
    <property type="project" value="TreeGrafter"/>
</dbReference>
<sequence>AMNSEQKCTACGNPARLRCPTCLKNSIPGSYFCTQECFKKNWTTHKLGHKKDGIDRSPVGTTYIPKYNYTGSLRAVYPLSPRRPVPPHIIRPDYGDDPTGQPKSEQSVRNSTTIKVLNEEEIESMRTVCKLAREVLDITAAAIKPGITTDELDRIVHEATIERDSYPSPSRLLTFFGGSLTEFSSVNEVICHGIPDQRELQDGDIVNVDVTLYHNGFHGDLNEIYPVGNIDEDSKRLLRTAKECLDKAIEN</sequence>
<dbReference type="InterPro" id="IPR001714">
    <property type="entry name" value="Pept_M24_MAP"/>
</dbReference>
<dbReference type="InterPro" id="IPR000994">
    <property type="entry name" value="Pept_M24"/>
</dbReference>
<protein>
    <submittedName>
        <fullName evidence="6">4317_t:CDS:1</fullName>
    </submittedName>
</protein>
<dbReference type="Proteomes" id="UP000789739">
    <property type="component" value="Unassembled WGS sequence"/>
</dbReference>
<evidence type="ECO:0000256" key="1">
    <source>
        <dbReference type="ARBA" id="ARBA00022771"/>
    </source>
</evidence>
<dbReference type="AlphaFoldDB" id="A0A9N9EAP4"/>
<accession>A0A9N9EAP4</accession>
<evidence type="ECO:0000313" key="6">
    <source>
        <dbReference type="EMBL" id="CAG8666589.1"/>
    </source>
</evidence>
<dbReference type="GO" id="GO:0070006">
    <property type="term" value="F:metalloaminopeptidase activity"/>
    <property type="evidence" value="ECO:0007669"/>
    <property type="project" value="TreeGrafter"/>
</dbReference>
<dbReference type="Pfam" id="PF15801">
    <property type="entry name" value="zf-C6H2"/>
    <property type="match status" value="1"/>
</dbReference>
<evidence type="ECO:0000259" key="5">
    <source>
        <dbReference type="PROSITE" id="PS52013"/>
    </source>
</evidence>
<dbReference type="PANTHER" id="PTHR43330:SF7">
    <property type="entry name" value="METHIONINE AMINOPEPTIDASE 1"/>
    <property type="match status" value="1"/>
</dbReference>
<feature type="non-terminal residue" evidence="6">
    <location>
        <position position="1"/>
    </location>
</feature>
<proteinExistence type="inferred from homology"/>
<evidence type="ECO:0000256" key="4">
    <source>
        <dbReference type="SAM" id="MobiDB-lite"/>
    </source>
</evidence>